<dbReference type="EMBL" id="BQMJ01000042">
    <property type="protein sequence ID" value="GJQ13326.1"/>
    <property type="molecule type" value="Genomic_DNA"/>
</dbReference>
<dbReference type="InterPro" id="IPR011004">
    <property type="entry name" value="Trimer_LpxA-like_sf"/>
</dbReference>
<evidence type="ECO:0000313" key="1">
    <source>
        <dbReference type="EMBL" id="GJQ13326.1"/>
    </source>
</evidence>
<protein>
    <submittedName>
        <fullName evidence="1">Uncharacterized protein</fullName>
    </submittedName>
</protein>
<evidence type="ECO:0000313" key="2">
    <source>
        <dbReference type="Proteomes" id="UP001061958"/>
    </source>
</evidence>
<dbReference type="SUPFAM" id="SSF51161">
    <property type="entry name" value="Trimeric LpxA-like enzymes"/>
    <property type="match status" value="1"/>
</dbReference>
<dbReference type="OrthoDB" id="25818at2759"/>
<proteinExistence type="predicted"/>
<dbReference type="AlphaFoldDB" id="A0A9C7PZA0"/>
<dbReference type="InterPro" id="IPR047324">
    <property type="entry name" value="LbH_gamma_CA-like"/>
</dbReference>
<reference evidence="1" key="1">
    <citation type="journal article" date="2022" name="Proc. Natl. Acad. Sci. U.S.A.">
        <title>Life cycle and functional genomics of the unicellular red alga Galdieria for elucidating algal and plant evolution and industrial use.</title>
        <authorList>
            <person name="Hirooka S."/>
            <person name="Itabashi T."/>
            <person name="Ichinose T.M."/>
            <person name="Onuma R."/>
            <person name="Fujiwara T."/>
            <person name="Yamashita S."/>
            <person name="Jong L.W."/>
            <person name="Tomita R."/>
            <person name="Iwane A.H."/>
            <person name="Miyagishima S.Y."/>
        </authorList>
    </citation>
    <scope>NUCLEOTIDE SEQUENCE</scope>
    <source>
        <strain evidence="1">NBRC 102759</strain>
    </source>
</reference>
<gene>
    <name evidence="1" type="ORF">GpartN1_g5117.t1</name>
</gene>
<sequence>MLFSARLGQTLFCSTLLKRIQVDGMHYLPSFKSTPLLWKAKKTLCSGAALPDLSSNHRNIMSLDNDRIRPIQANNAFVAPSASVIGAVDLAEKVAVWYGSVLRADFAEIIISGFSVIEDNCVLTVVPPKRSGELKPINIGSWVVIESHSILQSCTIESRTRIGAHSIIEPGAYIDMDCVILPHSVVVAHQTIPSGEVWGGNPAKFIRKVDPDQVEDTIQQAENMFYFTRQHIVEFFPKGFAYIEKERLTQPSRLE</sequence>
<dbReference type="InterPro" id="IPR050484">
    <property type="entry name" value="Transf_Hexapept/Carb_Anhydrase"/>
</dbReference>
<dbReference type="Gene3D" id="2.160.10.10">
    <property type="entry name" value="Hexapeptide repeat proteins"/>
    <property type="match status" value="1"/>
</dbReference>
<keyword evidence="2" id="KW-1185">Reference proteome</keyword>
<name>A0A9C7PZA0_9RHOD</name>
<accession>A0A9C7PZA0</accession>
<dbReference type="CDD" id="cd04645">
    <property type="entry name" value="LbH_gamma_CA_like"/>
    <property type="match status" value="1"/>
</dbReference>
<reference evidence="1" key="2">
    <citation type="submission" date="2022-01" db="EMBL/GenBank/DDBJ databases">
        <authorList>
            <person name="Hirooka S."/>
            <person name="Miyagishima S.Y."/>
        </authorList>
    </citation>
    <scope>NUCLEOTIDE SEQUENCE</scope>
    <source>
        <strain evidence="1">NBRC 102759</strain>
    </source>
</reference>
<dbReference type="PANTHER" id="PTHR13061">
    <property type="entry name" value="DYNACTIN SUBUNIT P25"/>
    <property type="match status" value="1"/>
</dbReference>
<dbReference type="PANTHER" id="PTHR13061:SF29">
    <property type="entry name" value="GAMMA CARBONIC ANHYDRASE-LIKE 1, MITOCHONDRIAL-RELATED"/>
    <property type="match status" value="1"/>
</dbReference>
<comment type="caution">
    <text evidence="1">The sequence shown here is derived from an EMBL/GenBank/DDBJ whole genome shotgun (WGS) entry which is preliminary data.</text>
</comment>
<dbReference type="Proteomes" id="UP001061958">
    <property type="component" value="Unassembled WGS sequence"/>
</dbReference>
<organism evidence="1 2">
    <name type="scientific">Galdieria partita</name>
    <dbReference type="NCBI Taxonomy" id="83374"/>
    <lineage>
        <taxon>Eukaryota</taxon>
        <taxon>Rhodophyta</taxon>
        <taxon>Bangiophyceae</taxon>
        <taxon>Galdieriales</taxon>
        <taxon>Galdieriaceae</taxon>
        <taxon>Galdieria</taxon>
    </lineage>
</organism>